<dbReference type="InterPro" id="IPR050250">
    <property type="entry name" value="Macrolide_Exporter_MacB"/>
</dbReference>
<dbReference type="OrthoDB" id="5058832at2"/>
<evidence type="ECO:0000259" key="8">
    <source>
        <dbReference type="Pfam" id="PF02687"/>
    </source>
</evidence>
<feature type="transmembrane region" description="Helical" evidence="7">
    <location>
        <begin position="20"/>
        <end position="38"/>
    </location>
</feature>
<keyword evidence="3 7" id="KW-0812">Transmembrane</keyword>
<evidence type="ECO:0000256" key="2">
    <source>
        <dbReference type="ARBA" id="ARBA00022475"/>
    </source>
</evidence>
<evidence type="ECO:0000256" key="6">
    <source>
        <dbReference type="ARBA" id="ARBA00038076"/>
    </source>
</evidence>
<evidence type="ECO:0000313" key="9">
    <source>
        <dbReference type="EMBL" id="TQO19648.1"/>
    </source>
</evidence>
<comment type="similarity">
    <text evidence="6">Belongs to the ABC-4 integral membrane protein family.</text>
</comment>
<evidence type="ECO:0000313" key="10">
    <source>
        <dbReference type="Proteomes" id="UP000316560"/>
    </source>
</evidence>
<evidence type="ECO:0000256" key="7">
    <source>
        <dbReference type="SAM" id="Phobius"/>
    </source>
</evidence>
<dbReference type="Pfam" id="PF02687">
    <property type="entry name" value="FtsX"/>
    <property type="match status" value="1"/>
</dbReference>
<keyword evidence="2" id="KW-1003">Cell membrane</keyword>
<evidence type="ECO:0000256" key="5">
    <source>
        <dbReference type="ARBA" id="ARBA00023136"/>
    </source>
</evidence>
<feature type="domain" description="ABC3 transporter permease C-terminal" evidence="8">
    <location>
        <begin position="251"/>
        <end position="357"/>
    </location>
</feature>
<comment type="caution">
    <text evidence="9">The sequence shown here is derived from an EMBL/GenBank/DDBJ whole genome shotgun (WGS) entry which is preliminary data.</text>
</comment>
<dbReference type="AlphaFoldDB" id="A0A8H2K4J0"/>
<accession>A0A8H2K4J0</accession>
<dbReference type="GO" id="GO:0022857">
    <property type="term" value="F:transmembrane transporter activity"/>
    <property type="evidence" value="ECO:0007669"/>
    <property type="project" value="TreeGrafter"/>
</dbReference>
<sequence length="364" mass="37702">MNRSWLILREAIASARSAPITSLAVFIMVAGMCVGVMLTTGRTVAAQQSVIATLDAAGTRSIVVRAESGAGVDSTVIARIRNIAGIEWTGAFGPASDVENAAFSGGTRVPVRDIWTEDPSIFDLQSTPVEDSVWASDKALSELGFQAPTGGINSVSGEPSRSIVGRLELPDYLNFLEPAVFHPRAPSAIGEIAVLVIVVDDPSLVGAVSVAVQSVLAPDDITKIAISSSESLARLRSSIQGDLATSGRGLVLGVLGLTGLLLAIVVYGMVALRRKDFGRRRALGASQKLIVALVTLQSTLLALVGSIVGLSGATVALIIMRDPLPGWAFTLAIGILATAIGVVSSLIPAGLAARREPINELRVP</sequence>
<proteinExistence type="inferred from homology"/>
<dbReference type="EMBL" id="VFRA01000001">
    <property type="protein sequence ID" value="TQO19648.1"/>
    <property type="molecule type" value="Genomic_DNA"/>
</dbReference>
<feature type="transmembrane region" description="Helical" evidence="7">
    <location>
        <begin position="290"/>
        <end position="320"/>
    </location>
</feature>
<dbReference type="PANTHER" id="PTHR30572:SF4">
    <property type="entry name" value="ABC TRANSPORTER PERMEASE YTRF"/>
    <property type="match status" value="1"/>
</dbReference>
<reference evidence="9 10" key="1">
    <citation type="submission" date="2019-06" db="EMBL/GenBank/DDBJ databases">
        <title>Sequencing the genomes of 1000 actinobacteria strains.</title>
        <authorList>
            <person name="Klenk H.-P."/>
        </authorList>
    </citation>
    <scope>NUCLEOTIDE SEQUENCE [LARGE SCALE GENOMIC DNA]</scope>
    <source>
        <strain evidence="9 10">DSM 21947</strain>
    </source>
</reference>
<keyword evidence="10" id="KW-1185">Reference proteome</keyword>
<protein>
    <submittedName>
        <fullName evidence="9">Putative ABC transport system permease protein</fullName>
    </submittedName>
</protein>
<evidence type="ECO:0000256" key="4">
    <source>
        <dbReference type="ARBA" id="ARBA00022989"/>
    </source>
</evidence>
<gene>
    <name evidence="9" type="ORF">FB472_1219</name>
</gene>
<dbReference type="Proteomes" id="UP000316560">
    <property type="component" value="Unassembled WGS sequence"/>
</dbReference>
<dbReference type="GO" id="GO:0005886">
    <property type="term" value="C:plasma membrane"/>
    <property type="evidence" value="ECO:0007669"/>
    <property type="project" value="UniProtKB-SubCell"/>
</dbReference>
<organism evidence="9 10">
    <name type="scientific">Rhodoglobus vestalii</name>
    <dbReference type="NCBI Taxonomy" id="193384"/>
    <lineage>
        <taxon>Bacteria</taxon>
        <taxon>Bacillati</taxon>
        <taxon>Actinomycetota</taxon>
        <taxon>Actinomycetes</taxon>
        <taxon>Micrococcales</taxon>
        <taxon>Microbacteriaceae</taxon>
        <taxon>Rhodoglobus</taxon>
    </lineage>
</organism>
<name>A0A8H2K4J0_9MICO</name>
<dbReference type="RefSeq" id="WP_141990112.1">
    <property type="nucleotide sequence ID" value="NZ_VFRA01000001.1"/>
</dbReference>
<feature type="transmembrane region" description="Helical" evidence="7">
    <location>
        <begin position="250"/>
        <end position="270"/>
    </location>
</feature>
<dbReference type="InterPro" id="IPR003838">
    <property type="entry name" value="ABC3_permease_C"/>
</dbReference>
<evidence type="ECO:0000256" key="1">
    <source>
        <dbReference type="ARBA" id="ARBA00004651"/>
    </source>
</evidence>
<dbReference type="PANTHER" id="PTHR30572">
    <property type="entry name" value="MEMBRANE COMPONENT OF TRANSPORTER-RELATED"/>
    <property type="match status" value="1"/>
</dbReference>
<feature type="transmembrane region" description="Helical" evidence="7">
    <location>
        <begin position="326"/>
        <end position="352"/>
    </location>
</feature>
<keyword evidence="5 7" id="KW-0472">Membrane</keyword>
<comment type="subcellular location">
    <subcellularLocation>
        <location evidence="1">Cell membrane</location>
        <topology evidence="1">Multi-pass membrane protein</topology>
    </subcellularLocation>
</comment>
<keyword evidence="4 7" id="KW-1133">Transmembrane helix</keyword>
<evidence type="ECO:0000256" key="3">
    <source>
        <dbReference type="ARBA" id="ARBA00022692"/>
    </source>
</evidence>